<dbReference type="AlphaFoldDB" id="A0A135I7G4"/>
<dbReference type="OrthoDB" id="9803238at2"/>
<dbReference type="GO" id="GO:0008761">
    <property type="term" value="F:UDP-N-acetylglucosamine 2-epimerase activity"/>
    <property type="evidence" value="ECO:0007669"/>
    <property type="project" value="UniProtKB-EC"/>
</dbReference>
<evidence type="ECO:0000256" key="4">
    <source>
        <dbReference type="ARBA" id="ARBA00038858"/>
    </source>
</evidence>
<evidence type="ECO:0000256" key="3">
    <source>
        <dbReference type="ARBA" id="ARBA00038209"/>
    </source>
</evidence>
<reference evidence="8 9" key="1">
    <citation type="submission" date="2015-11" db="EMBL/GenBank/DDBJ databases">
        <title>Genomic Taxonomy of the Vibrionaceae.</title>
        <authorList>
            <person name="Gomez-Gil B."/>
            <person name="Enciso-Ibarra J."/>
        </authorList>
    </citation>
    <scope>NUCLEOTIDE SEQUENCE [LARGE SCALE GENOMIC DNA]</scope>
    <source>
        <strain evidence="8 9">CAIM 912</strain>
    </source>
</reference>
<dbReference type="STRING" id="294935.ATN88_01145"/>
<evidence type="ECO:0000256" key="5">
    <source>
        <dbReference type="ARBA" id="ARBA00074883"/>
    </source>
</evidence>
<dbReference type="NCBIfam" id="TIGR00236">
    <property type="entry name" value="wecB"/>
    <property type="match status" value="1"/>
</dbReference>
<sequence length="375" mass="41309">MIKVLSVFGTRPEAIKMAPVVEAIKNDARFEGKVCVTGQHRQMLDQVLELFEISPDYDLNIMKPGQDLTDVTTAILVGLREVLAEFKPDYVLVHGDTATTLSTTLAAYYQQVKVGHVEAGLRTNNIYSPWPEEGNRKVAGCLANLHFAPTGTSQDNLLSENVNADDIIVTGNTVIDALLMVKEKLKTNHNLGSALDSQFSFLKEDSKVVLITGHRRESFGGGFERICESISILSTKYPDVDFVYPVHLNPNVREPVNRYLSGKSNVHLIEPLDYLPFVYLMNRSDIILTDSGGIQEEAPSLGKPVLVMRNTTERPEAVEAGTVKLVGTDVELIVDQVSTLLTDDDAYTKMSFAHNPYGDGNASRRIADAIVLKCN</sequence>
<dbReference type="InterPro" id="IPR003331">
    <property type="entry name" value="UDP_GlcNAc_Epimerase_2_dom"/>
</dbReference>
<evidence type="ECO:0000256" key="1">
    <source>
        <dbReference type="ARBA" id="ARBA00023235"/>
    </source>
</evidence>
<comment type="caution">
    <text evidence="8">The sequence shown here is derived from an EMBL/GenBank/DDBJ whole genome shotgun (WGS) entry which is preliminary data.</text>
</comment>
<evidence type="ECO:0000313" key="9">
    <source>
        <dbReference type="Proteomes" id="UP000070529"/>
    </source>
</evidence>
<dbReference type="Proteomes" id="UP000070529">
    <property type="component" value="Unassembled WGS sequence"/>
</dbReference>
<protein>
    <recommendedName>
        <fullName evidence="5">UDP-N-acetylglucosamine 2-epimerase</fullName>
        <ecNumber evidence="4">5.1.3.14</ecNumber>
    </recommendedName>
</protein>
<gene>
    <name evidence="8" type="ORF">ATN88_01145</name>
</gene>
<dbReference type="Gene3D" id="3.40.50.2000">
    <property type="entry name" value="Glycogen Phosphorylase B"/>
    <property type="match status" value="2"/>
</dbReference>
<dbReference type="EC" id="5.1.3.14" evidence="4"/>
<evidence type="ECO:0000256" key="6">
    <source>
        <dbReference type="RuleBase" id="RU003513"/>
    </source>
</evidence>
<evidence type="ECO:0000256" key="2">
    <source>
        <dbReference type="ARBA" id="ARBA00036080"/>
    </source>
</evidence>
<feature type="domain" description="UDP-N-acetylglucosamine 2-epimerase" evidence="7">
    <location>
        <begin position="23"/>
        <end position="370"/>
    </location>
</feature>
<dbReference type="RefSeq" id="WP_067416183.1">
    <property type="nucleotide sequence ID" value="NZ_LNTY01000034.1"/>
</dbReference>
<comment type="similarity">
    <text evidence="3 6">Belongs to the UDP-N-acetylglucosamine 2-epimerase family.</text>
</comment>
<dbReference type="FunFam" id="3.40.50.2000:FF:000043">
    <property type="entry name" value="UDP-N-acetylglucosamine 2-epimerase"/>
    <property type="match status" value="1"/>
</dbReference>
<proteinExistence type="inferred from homology"/>
<dbReference type="PANTHER" id="PTHR43174">
    <property type="entry name" value="UDP-N-ACETYLGLUCOSAMINE 2-EPIMERASE"/>
    <property type="match status" value="1"/>
</dbReference>
<dbReference type="PANTHER" id="PTHR43174:SF2">
    <property type="entry name" value="UDP-N-ACETYLGLUCOSAMINE 2-EPIMERASE"/>
    <property type="match status" value="1"/>
</dbReference>
<evidence type="ECO:0000259" key="7">
    <source>
        <dbReference type="Pfam" id="PF02350"/>
    </source>
</evidence>
<organism evidence="8 9">
    <name type="scientific">Enterovibrio coralii</name>
    <dbReference type="NCBI Taxonomy" id="294935"/>
    <lineage>
        <taxon>Bacteria</taxon>
        <taxon>Pseudomonadati</taxon>
        <taxon>Pseudomonadota</taxon>
        <taxon>Gammaproteobacteria</taxon>
        <taxon>Vibrionales</taxon>
        <taxon>Vibrionaceae</taxon>
        <taxon>Enterovibrio</taxon>
    </lineage>
</organism>
<keyword evidence="1 6" id="KW-0413">Isomerase</keyword>
<dbReference type="EMBL" id="LNTY01000034">
    <property type="protein sequence ID" value="KXF81378.1"/>
    <property type="molecule type" value="Genomic_DNA"/>
</dbReference>
<keyword evidence="9" id="KW-1185">Reference proteome</keyword>
<dbReference type="CDD" id="cd03786">
    <property type="entry name" value="GTB_UDP-GlcNAc_2-Epimerase"/>
    <property type="match status" value="1"/>
</dbReference>
<comment type="catalytic activity">
    <reaction evidence="2">
        <text>UDP-N-acetyl-alpha-D-glucosamine = UDP-N-acetyl-alpha-D-mannosamine</text>
        <dbReference type="Rhea" id="RHEA:17213"/>
        <dbReference type="ChEBI" id="CHEBI:57705"/>
        <dbReference type="ChEBI" id="CHEBI:68623"/>
        <dbReference type="EC" id="5.1.3.14"/>
    </reaction>
</comment>
<evidence type="ECO:0000313" key="8">
    <source>
        <dbReference type="EMBL" id="KXF81378.1"/>
    </source>
</evidence>
<dbReference type="SUPFAM" id="SSF53756">
    <property type="entry name" value="UDP-Glycosyltransferase/glycogen phosphorylase"/>
    <property type="match status" value="1"/>
</dbReference>
<accession>A0A135I7G4</accession>
<dbReference type="Pfam" id="PF02350">
    <property type="entry name" value="Epimerase_2"/>
    <property type="match status" value="1"/>
</dbReference>
<dbReference type="InterPro" id="IPR029767">
    <property type="entry name" value="WecB-like"/>
</dbReference>
<name>A0A135I7G4_9GAMM</name>